<organism evidence="1">
    <name type="scientific">uncultured prokaryote</name>
    <dbReference type="NCBI Taxonomy" id="198431"/>
    <lineage>
        <taxon>unclassified sequences</taxon>
        <taxon>environmental samples</taxon>
    </lineage>
</organism>
<sequence>MVNTFMLTIPRTIPKKAIRLMIEMNDCKKWIVAKEEGKGGYKHYQIRLQTSNFEFFEWMKKNIPSAHVEEAQDIWEYERKEGVFWTSDDTPQIRAVRFGKPTKKQKDIIATARSQNDRQVDVWYDPKGNHGKTWLTVHLWEHGQALVVPRYATGAKELSAFICSAYKGEEFIIIDIPRAGKVPTAVYETIESVKDGLVFDPRYSGRAKNIRGVKVIVFTNTKLEEEKLSKDRWRLHGFGRGSS</sequence>
<dbReference type="EMBL" id="LN854270">
    <property type="protein sequence ID" value="CRY97839.1"/>
    <property type="molecule type" value="Genomic_DNA"/>
</dbReference>
<name>A0A0H5Q8Y4_9ZZZZ</name>
<dbReference type="AlphaFoldDB" id="A0A0H5Q8Y4"/>
<evidence type="ECO:0008006" key="2">
    <source>
        <dbReference type="Google" id="ProtNLM"/>
    </source>
</evidence>
<proteinExistence type="predicted"/>
<protein>
    <recommendedName>
        <fullName evidence="2">Rep protein</fullName>
    </recommendedName>
</protein>
<reference evidence="1" key="1">
    <citation type="submission" date="2015-06" db="EMBL/GenBank/DDBJ databases">
        <authorList>
            <person name="Joergensen T."/>
        </authorList>
    </citation>
    <scope>NUCLEOTIDE SEQUENCE</scope>
    <source>
        <strain evidence="1">RGFK1769</strain>
    </source>
</reference>
<evidence type="ECO:0000313" key="1">
    <source>
        <dbReference type="EMBL" id="CRY97839.1"/>
    </source>
</evidence>
<dbReference type="Gene3D" id="3.40.1310.20">
    <property type="match status" value="1"/>
</dbReference>
<accession>A0A0H5Q8Y4</accession>
<reference evidence="1" key="2">
    <citation type="submission" date="2015-07" db="EMBL/GenBank/DDBJ databases">
        <title>Plasmids, circular viruses and viroids from rat gut.</title>
        <authorList>
            <person name="Jorgensen T.J."/>
            <person name="Hansen M.A."/>
            <person name="Xu Z."/>
            <person name="Tabak M.A."/>
            <person name="Sorensen S.J."/>
            <person name="Hansen L.H."/>
        </authorList>
    </citation>
    <scope>NUCLEOTIDE SEQUENCE</scope>
    <source>
        <strain evidence="1">RGFK1769</strain>
    </source>
</reference>